<evidence type="ECO:0000313" key="2">
    <source>
        <dbReference type="EMBL" id="TCL44149.1"/>
    </source>
</evidence>
<dbReference type="PIRSF" id="PIRSF009290">
    <property type="entry name" value="FrlB"/>
    <property type="match status" value="1"/>
</dbReference>
<dbReference type="GO" id="GO:0004360">
    <property type="term" value="F:glutamine-fructose-6-phosphate transaminase (isomerizing) activity"/>
    <property type="evidence" value="ECO:0007669"/>
    <property type="project" value="TreeGrafter"/>
</dbReference>
<dbReference type="SUPFAM" id="SSF53697">
    <property type="entry name" value="SIS domain"/>
    <property type="match status" value="1"/>
</dbReference>
<dbReference type="CDD" id="cd05710">
    <property type="entry name" value="SIS_1"/>
    <property type="match status" value="1"/>
</dbReference>
<name>A0A9X8UK12_9FIRM</name>
<dbReference type="InterPro" id="IPR035488">
    <property type="entry name" value="FrlB_SIS"/>
</dbReference>
<accession>A0A9X8UK12</accession>
<feature type="domain" description="SIS" evidence="1">
    <location>
        <begin position="7"/>
        <end position="146"/>
    </location>
</feature>
<dbReference type="Gene3D" id="1.10.10.2240">
    <property type="match status" value="1"/>
</dbReference>
<reference evidence="2 3" key="1">
    <citation type="submission" date="2019-03" db="EMBL/GenBank/DDBJ databases">
        <title>Genomic Encyclopedia of Type Strains, Phase IV (KMG-IV): sequencing the most valuable type-strain genomes for metagenomic binning, comparative biology and taxonomic classification.</title>
        <authorList>
            <person name="Goeker M."/>
        </authorList>
    </citation>
    <scope>NUCLEOTIDE SEQUENCE [LARGE SCALE GENOMIC DNA]</scope>
    <source>
        <strain evidence="2 3">DSM 100433</strain>
    </source>
</reference>
<organism evidence="2 3">
    <name type="scientific">Harryflintia acetispora</name>
    <dbReference type="NCBI Taxonomy" id="1849041"/>
    <lineage>
        <taxon>Bacteria</taxon>
        <taxon>Bacillati</taxon>
        <taxon>Bacillota</taxon>
        <taxon>Clostridia</taxon>
        <taxon>Eubacteriales</taxon>
        <taxon>Oscillospiraceae</taxon>
        <taxon>Harryflintia</taxon>
    </lineage>
</organism>
<gene>
    <name evidence="2" type="ORF">EDD78_103187</name>
</gene>
<dbReference type="PANTHER" id="PTHR10937">
    <property type="entry name" value="GLUCOSAMINE--FRUCTOSE-6-PHOSPHATE AMINOTRANSFERASE, ISOMERIZING"/>
    <property type="match status" value="1"/>
</dbReference>
<dbReference type="Pfam" id="PF01380">
    <property type="entry name" value="SIS"/>
    <property type="match status" value="1"/>
</dbReference>
<dbReference type="GO" id="GO:0006047">
    <property type="term" value="P:UDP-N-acetylglucosamine metabolic process"/>
    <property type="evidence" value="ECO:0007669"/>
    <property type="project" value="TreeGrafter"/>
</dbReference>
<dbReference type="RefSeq" id="WP_079699000.1">
    <property type="nucleotide sequence ID" value="NZ_SLUK01000003.1"/>
</dbReference>
<dbReference type="InterPro" id="IPR001347">
    <property type="entry name" value="SIS_dom"/>
</dbReference>
<evidence type="ECO:0000313" key="3">
    <source>
        <dbReference type="Proteomes" id="UP000294682"/>
    </source>
</evidence>
<dbReference type="InterPro" id="IPR024713">
    <property type="entry name" value="Fructosamine_deglycase_FrlB"/>
</dbReference>
<dbReference type="GO" id="GO:0097367">
    <property type="term" value="F:carbohydrate derivative binding"/>
    <property type="evidence" value="ECO:0007669"/>
    <property type="project" value="InterPro"/>
</dbReference>
<dbReference type="AlphaFoldDB" id="A0A9X8UK12"/>
<dbReference type="GO" id="GO:0006002">
    <property type="term" value="P:fructose 6-phosphate metabolic process"/>
    <property type="evidence" value="ECO:0007669"/>
    <property type="project" value="TreeGrafter"/>
</dbReference>
<dbReference type="OrthoDB" id="9782098at2"/>
<dbReference type="PANTHER" id="PTHR10937:SF14">
    <property type="entry name" value="FRUCTOSELYSINE 6-PHOSPHATE DEGLYCASE"/>
    <property type="match status" value="1"/>
</dbReference>
<dbReference type="PROSITE" id="PS51464">
    <property type="entry name" value="SIS"/>
    <property type="match status" value="1"/>
</dbReference>
<keyword evidence="3" id="KW-1185">Reference proteome</keyword>
<dbReference type="InterPro" id="IPR046348">
    <property type="entry name" value="SIS_dom_sf"/>
</dbReference>
<comment type="caution">
    <text evidence="2">The sequence shown here is derived from an EMBL/GenBank/DDBJ whole genome shotgun (WGS) entry which is preliminary data.</text>
</comment>
<proteinExistence type="predicted"/>
<protein>
    <submittedName>
        <fullName evidence="2">Fructoselysine-6-P-deglycase FrlB-like protein</fullName>
    </submittedName>
</protein>
<evidence type="ECO:0000259" key="1">
    <source>
        <dbReference type="PROSITE" id="PS51464"/>
    </source>
</evidence>
<dbReference type="GO" id="GO:0006487">
    <property type="term" value="P:protein N-linked glycosylation"/>
    <property type="evidence" value="ECO:0007669"/>
    <property type="project" value="TreeGrafter"/>
</dbReference>
<dbReference type="Proteomes" id="UP000294682">
    <property type="component" value="Unassembled WGS sequence"/>
</dbReference>
<dbReference type="Gene3D" id="3.40.50.12570">
    <property type="match status" value="1"/>
</dbReference>
<dbReference type="Gene3D" id="3.40.50.10490">
    <property type="entry name" value="Glucose-6-phosphate isomerase like protein, domain 1"/>
    <property type="match status" value="1"/>
</dbReference>
<dbReference type="EMBL" id="SLUK01000003">
    <property type="protein sequence ID" value="TCL44149.1"/>
    <property type="molecule type" value="Genomic_DNA"/>
</dbReference>
<sequence>MDAKKVISDILAEKKEIKDVYFVACGGSLVDLYGADYFIKAESSTIHSSFYTSKEFVLNPPKQLGEKSLAIVCSHSGNTPETVEAAHMAKDRGAAVITLTHAAGSGCDNDRFIVWVYPWDDDELVLSPMGITLDLMTELVQQQEGFAGYEHVKEGLGKISAIVKAARETVHERTIAFADKYDHASIIYTVGSGANWFQAYGLAICSLMEMQWMHASYIHSGEYFHGPFEVTEKGVVYYQMMSAGKNRPMDERSLKFIKEHTDDYVVVDAVELGLGAISEDVVDYFNPILFYAMSCEYRAALAHNRNHPLETRRYMGKVAY</sequence>